<comment type="caution">
    <text evidence="1">The sequence shown here is derived from an EMBL/GenBank/DDBJ whole genome shotgun (WGS) entry which is preliminary data.</text>
</comment>
<sequence length="61" mass="7084">MRETIEICKRLNIKKIGIAFCIGLDEEVSRLNKIFESYGFNVYSIACKCVDKKLNLKKRIS</sequence>
<accession>A0A523B9M9</accession>
<proteinExistence type="predicted"/>
<dbReference type="InterPro" id="IPR014997">
    <property type="entry name" value="DUF1847"/>
</dbReference>
<gene>
    <name evidence="1" type="ORF">DSO09_06675</name>
</gene>
<dbReference type="Proteomes" id="UP000317265">
    <property type="component" value="Unassembled WGS sequence"/>
</dbReference>
<organism evidence="1 2">
    <name type="scientific">Thermoproteota archaeon</name>
    <dbReference type="NCBI Taxonomy" id="2056631"/>
    <lineage>
        <taxon>Archaea</taxon>
        <taxon>Thermoproteota</taxon>
    </lineage>
</organism>
<dbReference type="EMBL" id="QNVI01000068">
    <property type="protein sequence ID" value="TDA37604.1"/>
    <property type="molecule type" value="Genomic_DNA"/>
</dbReference>
<evidence type="ECO:0000313" key="1">
    <source>
        <dbReference type="EMBL" id="TDA37604.1"/>
    </source>
</evidence>
<dbReference type="AlphaFoldDB" id="A0A523B9M9"/>
<reference evidence="1 2" key="1">
    <citation type="journal article" date="2019" name="Nat. Microbiol.">
        <title>Expanding anaerobic alkane metabolism in the domain of Archaea.</title>
        <authorList>
            <person name="Wang Y."/>
            <person name="Wegener G."/>
            <person name="Hou J."/>
            <person name="Wang F."/>
            <person name="Xiao X."/>
        </authorList>
    </citation>
    <scope>NUCLEOTIDE SEQUENCE [LARGE SCALE GENOMIC DNA]</scope>
    <source>
        <strain evidence="1">WYZ-LMO11</strain>
    </source>
</reference>
<protein>
    <recommendedName>
        <fullName evidence="3">DUF1847 domain-containing protein</fullName>
    </recommendedName>
</protein>
<dbReference type="Pfam" id="PF08901">
    <property type="entry name" value="DUF1847"/>
    <property type="match status" value="1"/>
</dbReference>
<name>A0A523B9M9_9CREN</name>
<evidence type="ECO:0008006" key="3">
    <source>
        <dbReference type="Google" id="ProtNLM"/>
    </source>
</evidence>
<evidence type="ECO:0000313" key="2">
    <source>
        <dbReference type="Proteomes" id="UP000317265"/>
    </source>
</evidence>